<evidence type="ECO:0000313" key="3">
    <source>
        <dbReference type="Proteomes" id="UP000254633"/>
    </source>
</evidence>
<dbReference type="GO" id="GO:0004519">
    <property type="term" value="F:endonuclease activity"/>
    <property type="evidence" value="ECO:0007669"/>
    <property type="project" value="UniProtKB-KW"/>
</dbReference>
<feature type="transmembrane region" description="Helical" evidence="1">
    <location>
        <begin position="43"/>
        <end position="67"/>
    </location>
</feature>
<keyword evidence="2" id="KW-0255">Endonuclease</keyword>
<sequence length="79" mass="9496">MVLKNLRQMLLNTHFLIHYLSANNGWFHDYAYNMMPFGINMNIMLYSFKLIFFYGFNVYLLLIFAVVELSLMMKSLNAW</sequence>
<keyword evidence="1" id="KW-0812">Transmembrane</keyword>
<keyword evidence="1" id="KW-0472">Membrane</keyword>
<protein>
    <submittedName>
        <fullName evidence="2">DNA/RNA non-specific endonuclease</fullName>
    </submittedName>
</protein>
<keyword evidence="1" id="KW-1133">Transmembrane helix</keyword>
<dbReference type="Proteomes" id="UP000254633">
    <property type="component" value="Unassembled WGS sequence"/>
</dbReference>
<proteinExistence type="predicted"/>
<dbReference type="EMBL" id="UGXH01000003">
    <property type="protein sequence ID" value="SUG55401.1"/>
    <property type="molecule type" value="Genomic_DNA"/>
</dbReference>
<keyword evidence="2" id="KW-0378">Hydrolase</keyword>
<keyword evidence="2" id="KW-0540">Nuclease</keyword>
<gene>
    <name evidence="2" type="ORF">NCTC10060_02537</name>
</gene>
<reference evidence="2 3" key="1">
    <citation type="submission" date="2018-06" db="EMBL/GenBank/DDBJ databases">
        <authorList>
            <consortium name="Pathogen Informatics"/>
            <person name="Doyle S."/>
        </authorList>
    </citation>
    <scope>NUCLEOTIDE SEQUENCE [LARGE SCALE GENOMIC DNA]</scope>
    <source>
        <strain evidence="2 3">NCTC10060</strain>
    </source>
</reference>
<evidence type="ECO:0000313" key="2">
    <source>
        <dbReference type="EMBL" id="SUG55401.1"/>
    </source>
</evidence>
<dbReference type="AlphaFoldDB" id="A0A379TXV2"/>
<name>A0A379TXV2_SALDZ</name>
<evidence type="ECO:0000256" key="1">
    <source>
        <dbReference type="SAM" id="Phobius"/>
    </source>
</evidence>
<organism evidence="2 3">
    <name type="scientific">Salmonella diarizonae</name>
    <dbReference type="NCBI Taxonomy" id="59204"/>
    <lineage>
        <taxon>Bacteria</taxon>
        <taxon>Pseudomonadati</taxon>
        <taxon>Pseudomonadota</taxon>
        <taxon>Gammaproteobacteria</taxon>
        <taxon>Enterobacterales</taxon>
        <taxon>Enterobacteriaceae</taxon>
        <taxon>Salmonella</taxon>
    </lineage>
</organism>
<accession>A0A379TXV2</accession>